<dbReference type="Proteomes" id="UP000054359">
    <property type="component" value="Unassembled WGS sequence"/>
</dbReference>
<dbReference type="Pfam" id="PF08336">
    <property type="entry name" value="P4Ha_N"/>
    <property type="match status" value="1"/>
</dbReference>
<name>A0A087TSY7_STEMI</name>
<evidence type="ECO:0000313" key="3">
    <source>
        <dbReference type="Proteomes" id="UP000054359"/>
    </source>
</evidence>
<dbReference type="Gene3D" id="1.25.40.10">
    <property type="entry name" value="Tetratricopeptide repeat domain"/>
    <property type="match status" value="1"/>
</dbReference>
<sequence length="59" mass="6301">MFEFPKDDMTVNSAVFPDQDDVSGAAKALLRVQQTYALETSSLSEGILKGEPNGLPLSA</sequence>
<dbReference type="InterPro" id="IPR013547">
    <property type="entry name" value="P4H_N"/>
</dbReference>
<gene>
    <name evidence="2" type="ORF">X975_24504</name>
</gene>
<dbReference type="AlphaFoldDB" id="A0A087TSY7"/>
<dbReference type="InterPro" id="IPR011990">
    <property type="entry name" value="TPR-like_helical_dom_sf"/>
</dbReference>
<keyword evidence="3" id="KW-1185">Reference proteome</keyword>
<reference evidence="2 3" key="1">
    <citation type="submission" date="2013-11" db="EMBL/GenBank/DDBJ databases">
        <title>Genome sequencing of Stegodyphus mimosarum.</title>
        <authorList>
            <person name="Bechsgaard J."/>
        </authorList>
    </citation>
    <scope>NUCLEOTIDE SEQUENCE [LARGE SCALE GENOMIC DNA]</scope>
</reference>
<proteinExistence type="predicted"/>
<accession>A0A087TSY7</accession>
<dbReference type="GO" id="GO:0005783">
    <property type="term" value="C:endoplasmic reticulum"/>
    <property type="evidence" value="ECO:0007669"/>
    <property type="project" value="InterPro"/>
</dbReference>
<feature type="domain" description="Prolyl 4-hydroxylase N-terminal" evidence="1">
    <location>
        <begin position="11"/>
        <end position="50"/>
    </location>
</feature>
<evidence type="ECO:0000259" key="1">
    <source>
        <dbReference type="Pfam" id="PF08336"/>
    </source>
</evidence>
<evidence type="ECO:0000313" key="2">
    <source>
        <dbReference type="EMBL" id="KFM68226.1"/>
    </source>
</evidence>
<organism evidence="2 3">
    <name type="scientific">Stegodyphus mimosarum</name>
    <name type="common">African social velvet spider</name>
    <dbReference type="NCBI Taxonomy" id="407821"/>
    <lineage>
        <taxon>Eukaryota</taxon>
        <taxon>Metazoa</taxon>
        <taxon>Ecdysozoa</taxon>
        <taxon>Arthropoda</taxon>
        <taxon>Chelicerata</taxon>
        <taxon>Arachnida</taxon>
        <taxon>Araneae</taxon>
        <taxon>Araneomorphae</taxon>
        <taxon>Entelegynae</taxon>
        <taxon>Eresoidea</taxon>
        <taxon>Eresidae</taxon>
        <taxon>Stegodyphus</taxon>
    </lineage>
</organism>
<protein>
    <submittedName>
        <fullName evidence="2">Prolyl 4-hydroxylase subunit alpha-2</fullName>
    </submittedName>
</protein>
<feature type="non-terminal residue" evidence="2">
    <location>
        <position position="59"/>
    </location>
</feature>
<dbReference type="GO" id="GO:0004656">
    <property type="term" value="F:procollagen-proline 4-dioxygenase activity"/>
    <property type="evidence" value="ECO:0007669"/>
    <property type="project" value="InterPro"/>
</dbReference>
<dbReference type="STRING" id="407821.A0A087TSY7"/>
<dbReference type="EMBL" id="KK116605">
    <property type="protein sequence ID" value="KFM68226.1"/>
    <property type="molecule type" value="Genomic_DNA"/>
</dbReference>
<dbReference type="OrthoDB" id="6425891at2759"/>